<feature type="compositionally biased region" description="Basic and acidic residues" evidence="1">
    <location>
        <begin position="578"/>
        <end position="617"/>
    </location>
</feature>
<proteinExistence type="predicted"/>
<sequence>MAELARLGRPGQWILHNEDIYVTDLDTRPQTRNPDEEVRIRGLTYYGAPINRRDLVWAGKRPAPDFLDVTFWDDYNKSLDEKLKQAKARLVQPRFTPEELQVIESLEAQPRHYFRTQMNTRRRRMADNKTTIFVALFGLAKLGRPGQWILHSEEFYHPVIDTRPQTRAAEKCIVVRDEHFVGDRRIVGEALFANFELTWAGDGPTPDFDDSQFWEEKSKNLRETLRRAEKGDIEPQFNPDELRVLEAMEGDEGHAFAKYLTERLEAPPPAVIETEEEQQVSPRLGLAKQLVLDAFERLWYYGLPGKWVLHNEDLYLPEYDTRFRERYDEDEDGDDQDKDNVLIDSDSRLRFDTRFRPLPDFSDVAFWEEKRAELRNKEDEITAGRLTTHNFTEGELLRIELLDRVLEEQLEYGLRSEEQKEQQKTRQIAAWVNGKSPREIWSMPAEQRTPSPSPSPSVDAPSEHRRRGHAADVDGDATQTQSPASKAPKRKRTTINGDNNNYGNGNKDDDKPRHIIQPAKRSKMQPPLEPSPAVPNRRRRSRKPPSTSPKKTQRRPADPPANPPPRRSPRIAAQQPRSKLEHNEYNVHDEQHGAHPLPRPEEHNREKQCRGHPHHEELKRDDRACELLWIAGHKRDAQAQRQEEDVASRRVGNNDAAMAARAADHGNELLRQRRRKGQDGDTQDGAREVKGVPNGGGTVRQDVARERQCDEAEEELNDVVDDAMFGAVWRLFSTRSVGDQRRLFVSDRIAWHLCLVAVAPRAVVIAIRVTV</sequence>
<dbReference type="RefSeq" id="XP_016584817.1">
    <property type="nucleotide sequence ID" value="XM_016729920.1"/>
</dbReference>
<dbReference type="OrthoDB" id="5232189at2759"/>
<reference evidence="2 3" key="1">
    <citation type="journal article" date="2014" name="BMC Genomics">
        <title>Comparative genomics of the major fungal agents of human and animal Sporotrichosis: Sporothrix schenckii and Sporothrix brasiliensis.</title>
        <authorList>
            <person name="Teixeira M.M."/>
            <person name="de Almeida L.G."/>
            <person name="Kubitschek-Barreira P."/>
            <person name="Alves F.L."/>
            <person name="Kioshima E.S."/>
            <person name="Abadio A.K."/>
            <person name="Fernandes L."/>
            <person name="Derengowski L.S."/>
            <person name="Ferreira K.S."/>
            <person name="Souza R.C."/>
            <person name="Ruiz J.C."/>
            <person name="de Andrade N.C."/>
            <person name="Paes H.C."/>
            <person name="Nicola A.M."/>
            <person name="Albuquerque P."/>
            <person name="Gerber A.L."/>
            <person name="Martins V.P."/>
            <person name="Peconick L.D."/>
            <person name="Neto A.V."/>
            <person name="Chaucanez C.B."/>
            <person name="Silva P.A."/>
            <person name="Cunha O.L."/>
            <person name="de Oliveira F.F."/>
            <person name="dos Santos T.C."/>
            <person name="Barros A.L."/>
            <person name="Soares M.A."/>
            <person name="de Oliveira L.M."/>
            <person name="Marini M.M."/>
            <person name="Villalobos-Duno H."/>
            <person name="Cunha M.M."/>
            <person name="de Hoog S."/>
            <person name="da Silveira J.F."/>
            <person name="Henrissat B."/>
            <person name="Nino-Vega G.A."/>
            <person name="Cisalpino P.S."/>
            <person name="Mora-Montes H.M."/>
            <person name="Almeida S.R."/>
            <person name="Stajich J.E."/>
            <person name="Lopes-Bezerra L.M."/>
            <person name="Vasconcelos A.T."/>
            <person name="Felipe M.S."/>
        </authorList>
    </citation>
    <scope>NUCLEOTIDE SEQUENCE [LARGE SCALE GENOMIC DNA]</scope>
    <source>
        <strain evidence="2 3">1099-18</strain>
    </source>
</reference>
<comment type="caution">
    <text evidence="2">The sequence shown here is derived from an EMBL/GenBank/DDBJ whole genome shotgun (WGS) entry which is preliminary data.</text>
</comment>
<feature type="region of interest" description="Disordered" evidence="1">
    <location>
        <begin position="665"/>
        <end position="701"/>
    </location>
</feature>
<name>A0A0F2M1X9_SPOSC</name>
<protein>
    <submittedName>
        <fullName evidence="2">Uncharacterized protein</fullName>
    </submittedName>
</protein>
<dbReference type="EMBL" id="AXCR01000010">
    <property type="protein sequence ID" value="KJR82141.1"/>
    <property type="molecule type" value="Genomic_DNA"/>
</dbReference>
<evidence type="ECO:0000313" key="2">
    <source>
        <dbReference type="EMBL" id="KJR82141.1"/>
    </source>
</evidence>
<dbReference type="VEuPathDB" id="FungiDB:SPSK_03077"/>
<dbReference type="AlphaFoldDB" id="A0A0F2M1X9"/>
<evidence type="ECO:0000313" key="3">
    <source>
        <dbReference type="Proteomes" id="UP000033710"/>
    </source>
</evidence>
<gene>
    <name evidence="2" type="ORF">SPSK_03077</name>
</gene>
<evidence type="ECO:0000256" key="1">
    <source>
        <dbReference type="SAM" id="MobiDB-lite"/>
    </source>
</evidence>
<reference evidence="2 3" key="2">
    <citation type="journal article" date="2015" name="Eukaryot. Cell">
        <title>Asexual propagation of a virulent clone complex in a human and feline outbreak of sporotrichosis.</title>
        <authorList>
            <person name="Teixeira Mde M."/>
            <person name="Rodrigues A.M."/>
            <person name="Tsui C.K."/>
            <person name="de Almeida L.G."/>
            <person name="Van Diepeningen A.D."/>
            <person name="van den Ende B.G."/>
            <person name="Fernandes G.F."/>
            <person name="Kano R."/>
            <person name="Hamelin R.C."/>
            <person name="Lopes-Bezerra L.M."/>
            <person name="Vasconcelos A.T."/>
            <person name="de Hoog S."/>
            <person name="de Camargo Z.P."/>
            <person name="Felipe M.S."/>
        </authorList>
    </citation>
    <scope>NUCLEOTIDE SEQUENCE [LARGE SCALE GENOMIC DNA]</scope>
    <source>
        <strain evidence="2 3">1099-18</strain>
    </source>
</reference>
<organism evidence="2 3">
    <name type="scientific">Sporothrix schenckii 1099-18</name>
    <dbReference type="NCBI Taxonomy" id="1397361"/>
    <lineage>
        <taxon>Eukaryota</taxon>
        <taxon>Fungi</taxon>
        <taxon>Dikarya</taxon>
        <taxon>Ascomycota</taxon>
        <taxon>Pezizomycotina</taxon>
        <taxon>Sordariomycetes</taxon>
        <taxon>Sordariomycetidae</taxon>
        <taxon>Ophiostomatales</taxon>
        <taxon>Ophiostomataceae</taxon>
        <taxon>Sporothrix</taxon>
    </lineage>
</organism>
<feature type="compositionally biased region" description="Low complexity" evidence="1">
    <location>
        <begin position="496"/>
        <end position="505"/>
    </location>
</feature>
<dbReference type="Proteomes" id="UP000033710">
    <property type="component" value="Unassembled WGS sequence"/>
</dbReference>
<dbReference type="GeneID" id="27665197"/>
<feature type="region of interest" description="Disordered" evidence="1">
    <location>
        <begin position="414"/>
        <end position="617"/>
    </location>
</feature>
<dbReference type="KEGG" id="ssck:SPSK_03077"/>
<accession>A0A0F2M1X9</accession>
<feature type="compositionally biased region" description="Basic and acidic residues" evidence="1">
    <location>
        <begin position="414"/>
        <end position="424"/>
    </location>
</feature>